<dbReference type="InterPro" id="IPR001063">
    <property type="entry name" value="Ribosomal_uL22"/>
</dbReference>
<dbReference type="GO" id="GO:0003735">
    <property type="term" value="F:structural constituent of ribosome"/>
    <property type="evidence" value="ECO:0007669"/>
    <property type="project" value="InterPro"/>
</dbReference>
<keyword evidence="3 4" id="KW-0687">Ribonucleoprotein</keyword>
<evidence type="ECO:0000256" key="4">
    <source>
        <dbReference type="RuleBase" id="RU004005"/>
    </source>
</evidence>
<keyword evidence="2 4" id="KW-0689">Ribosomal protein</keyword>
<dbReference type="InterPro" id="IPR036394">
    <property type="entry name" value="Ribosomal_uL22_sf"/>
</dbReference>
<dbReference type="GO" id="GO:0022625">
    <property type="term" value="C:cytosolic large ribosomal subunit"/>
    <property type="evidence" value="ECO:0007669"/>
    <property type="project" value="TreeGrafter"/>
</dbReference>
<dbReference type="InterPro" id="IPR018260">
    <property type="entry name" value="Ribosomal_uL22_CS"/>
</dbReference>
<proteinExistence type="inferred from homology"/>
<evidence type="ECO:0000256" key="3">
    <source>
        <dbReference type="ARBA" id="ARBA00023274"/>
    </source>
</evidence>
<dbReference type="EMBL" id="HBEY01028140">
    <property type="protein sequence ID" value="CAD8609977.1"/>
    <property type="molecule type" value="Transcribed_RNA"/>
</dbReference>
<dbReference type="PANTHER" id="PTHR11593:SF10">
    <property type="entry name" value="60S RIBOSOMAL PROTEIN L17"/>
    <property type="match status" value="1"/>
</dbReference>
<dbReference type="InterPro" id="IPR005721">
    <property type="entry name" value="Ribosomal_uL22_euk/arc"/>
</dbReference>
<sequence length="189" mass="21272">MVKYSQETDNVAKAAKAKGTHLRVHFKHCREIGQAIKGRSITKARAYLENVLAFKEAIPFTKYTGGIGRHAVAKQYKTPGDKVQWPQKATKTFLDLLRNIESNAEAKGLEMDKVLITSVNCNQAPKMRRRTYRAHGRVNAYQSSPAHIEIIVEEKSEEIVKEKEVVEARLSKKQLAQSRTRTIKIGGGI</sequence>
<reference evidence="5" key="1">
    <citation type="submission" date="2021-01" db="EMBL/GenBank/DDBJ databases">
        <authorList>
            <person name="Corre E."/>
            <person name="Pelletier E."/>
            <person name="Niang G."/>
            <person name="Scheremetjew M."/>
            <person name="Finn R."/>
            <person name="Kale V."/>
            <person name="Holt S."/>
            <person name="Cochrane G."/>
            <person name="Meng A."/>
            <person name="Brown T."/>
            <person name="Cohen L."/>
        </authorList>
    </citation>
    <scope>NUCLEOTIDE SEQUENCE</scope>
    <source>
        <strain evidence="5">PLY182g</strain>
    </source>
</reference>
<name>A0A7S0Q2I1_9EUKA</name>
<gene>
    <name evidence="5" type="ORF">CPEL01642_LOCUS13355</name>
</gene>
<dbReference type="SUPFAM" id="SSF54843">
    <property type="entry name" value="Ribosomal protein L22"/>
    <property type="match status" value="1"/>
</dbReference>
<dbReference type="GO" id="GO:0002181">
    <property type="term" value="P:cytoplasmic translation"/>
    <property type="evidence" value="ECO:0007669"/>
    <property type="project" value="TreeGrafter"/>
</dbReference>
<protein>
    <recommendedName>
        <fullName evidence="6">50S ribosomal protein L22, chloroplastic</fullName>
    </recommendedName>
</protein>
<evidence type="ECO:0000313" key="5">
    <source>
        <dbReference type="EMBL" id="CAD8609977.1"/>
    </source>
</evidence>
<accession>A0A7S0Q2I1</accession>
<dbReference type="Pfam" id="PF00237">
    <property type="entry name" value="Ribosomal_L22"/>
    <property type="match status" value="1"/>
</dbReference>
<evidence type="ECO:0008006" key="6">
    <source>
        <dbReference type="Google" id="ProtNLM"/>
    </source>
</evidence>
<dbReference type="PANTHER" id="PTHR11593">
    <property type="entry name" value="60S RIBOSOMAL PROTEIN L17"/>
    <property type="match status" value="1"/>
</dbReference>
<evidence type="ECO:0000256" key="2">
    <source>
        <dbReference type="ARBA" id="ARBA00022980"/>
    </source>
</evidence>
<dbReference type="AlphaFoldDB" id="A0A7S0Q2I1"/>
<evidence type="ECO:0000256" key="1">
    <source>
        <dbReference type="ARBA" id="ARBA00009451"/>
    </source>
</evidence>
<dbReference type="CDD" id="cd00336">
    <property type="entry name" value="Ribosomal_L22"/>
    <property type="match status" value="1"/>
</dbReference>
<dbReference type="NCBIfam" id="TIGR01038">
    <property type="entry name" value="uL22_arch_euk"/>
    <property type="match status" value="1"/>
</dbReference>
<organism evidence="5">
    <name type="scientific">Coccolithus braarudii</name>
    <dbReference type="NCBI Taxonomy" id="221442"/>
    <lineage>
        <taxon>Eukaryota</taxon>
        <taxon>Haptista</taxon>
        <taxon>Haptophyta</taxon>
        <taxon>Prymnesiophyceae</taxon>
        <taxon>Coccolithales</taxon>
        <taxon>Coccolithaceae</taxon>
        <taxon>Coccolithus</taxon>
    </lineage>
</organism>
<dbReference type="Gene3D" id="3.90.470.10">
    <property type="entry name" value="Ribosomal protein L22/L17"/>
    <property type="match status" value="1"/>
</dbReference>
<dbReference type="PROSITE" id="PS00464">
    <property type="entry name" value="RIBOSOMAL_L22"/>
    <property type="match status" value="1"/>
</dbReference>
<comment type="similarity">
    <text evidence="1 4">Belongs to the universal ribosomal protein uL22 family.</text>
</comment>